<comment type="caution">
    <text evidence="2">The sequence shown here is derived from an EMBL/GenBank/DDBJ whole genome shotgun (WGS) entry which is preliminary data.</text>
</comment>
<organism evidence="2 3">
    <name type="scientific">Photobacterium angustum (strain S14 / CCUG 15956)</name>
    <name type="common">Vibrio sp. (strain S14 / CCUG 15956)</name>
    <dbReference type="NCBI Taxonomy" id="314292"/>
    <lineage>
        <taxon>Bacteria</taxon>
        <taxon>Pseudomonadati</taxon>
        <taxon>Pseudomonadota</taxon>
        <taxon>Gammaproteobacteria</taxon>
        <taxon>Vibrionales</taxon>
        <taxon>Vibrionaceae</taxon>
        <taxon>Photobacterium</taxon>
    </lineage>
</organism>
<evidence type="ECO:0000256" key="1">
    <source>
        <dbReference type="SAM" id="MobiDB-lite"/>
    </source>
</evidence>
<dbReference type="AlphaFoldDB" id="Q1ZMG4"/>
<sequence length="29" mass="3178">MPADLQSAPFGHSGTPPKFNGADYRESNW</sequence>
<name>Q1ZMG4_PHOAS</name>
<dbReference type="Proteomes" id="UP000001603">
    <property type="component" value="Unassembled WGS sequence"/>
</dbReference>
<gene>
    <name evidence="2" type="ORF">VAS14_15882</name>
</gene>
<dbReference type="EMBL" id="AAOJ01000008">
    <property type="protein sequence ID" value="EAS63276.1"/>
    <property type="molecule type" value="Genomic_DNA"/>
</dbReference>
<accession>Q1ZMG4</accession>
<evidence type="ECO:0000313" key="3">
    <source>
        <dbReference type="Proteomes" id="UP000001603"/>
    </source>
</evidence>
<evidence type="ECO:0000313" key="2">
    <source>
        <dbReference type="EMBL" id="EAS63276.1"/>
    </source>
</evidence>
<proteinExistence type="predicted"/>
<dbReference type="AntiFam" id="ANF00020">
    <property type="entry name" value="tRNA translation"/>
</dbReference>
<reference evidence="2 3" key="1">
    <citation type="journal article" date="2009" name="Proc. Natl. Acad. Sci. U.S.A.">
        <title>The genomic basis of trophic strategy in marine bacteria.</title>
        <authorList>
            <person name="Lauro F.M."/>
            <person name="McDougald D."/>
            <person name="Thomas T."/>
            <person name="Williams T.J."/>
            <person name="Egan S."/>
            <person name="Rice S."/>
            <person name="DeMaere M.Z."/>
            <person name="Ting L."/>
            <person name="Ertan H."/>
            <person name="Johnson J."/>
            <person name="Ferriera S."/>
            <person name="Lapidus A."/>
            <person name="Anderson I."/>
            <person name="Kyrpides N."/>
            <person name="Munk A.C."/>
            <person name="Detter C."/>
            <person name="Han C.S."/>
            <person name="Brown M.V."/>
            <person name="Robb F.T."/>
            <person name="Kjelleberg S."/>
            <person name="Cavicchioli R."/>
        </authorList>
    </citation>
    <scope>NUCLEOTIDE SEQUENCE [LARGE SCALE GENOMIC DNA]</scope>
    <source>
        <strain evidence="2 3">S14</strain>
    </source>
</reference>
<feature type="region of interest" description="Disordered" evidence="1">
    <location>
        <begin position="1"/>
        <end position="29"/>
    </location>
</feature>
<dbReference type="HOGENOM" id="CLU_3409892_0_0_6"/>
<protein>
    <submittedName>
        <fullName evidence="2">Uncharacterized protein</fullName>
    </submittedName>
</protein>